<evidence type="ECO:0000313" key="1">
    <source>
        <dbReference type="EMBL" id="KAK7453262.1"/>
    </source>
</evidence>
<evidence type="ECO:0000313" key="2">
    <source>
        <dbReference type="Proteomes" id="UP001498398"/>
    </source>
</evidence>
<accession>A0ABR1JA10</accession>
<keyword evidence="2" id="KW-1185">Reference proteome</keyword>
<organism evidence="1 2">
    <name type="scientific">Marasmiellus scandens</name>
    <dbReference type="NCBI Taxonomy" id="2682957"/>
    <lineage>
        <taxon>Eukaryota</taxon>
        <taxon>Fungi</taxon>
        <taxon>Dikarya</taxon>
        <taxon>Basidiomycota</taxon>
        <taxon>Agaricomycotina</taxon>
        <taxon>Agaricomycetes</taxon>
        <taxon>Agaricomycetidae</taxon>
        <taxon>Agaricales</taxon>
        <taxon>Marasmiineae</taxon>
        <taxon>Omphalotaceae</taxon>
        <taxon>Marasmiellus</taxon>
    </lineage>
</organism>
<dbReference type="Proteomes" id="UP001498398">
    <property type="component" value="Unassembled WGS sequence"/>
</dbReference>
<sequence>MGLKSTYSDAVQAVQRTCGQNFVQIAQASSSGVNDATRSLLSPRSMGGLALGVLWGMSQMRGLGGGMGWRFEWVCMYGLGADLVQELYRLVNPCICRAQVISALELGLWLSTLLLRFIGPHSQTYDGVLFLEISLVS</sequence>
<comment type="caution">
    <text evidence="1">The sequence shown here is derived from an EMBL/GenBank/DDBJ whole genome shotgun (WGS) entry which is preliminary data.</text>
</comment>
<gene>
    <name evidence="1" type="ORF">VKT23_011938</name>
</gene>
<dbReference type="EMBL" id="JBANRG010000027">
    <property type="protein sequence ID" value="KAK7453262.1"/>
    <property type="molecule type" value="Genomic_DNA"/>
</dbReference>
<proteinExistence type="predicted"/>
<reference evidence="1 2" key="1">
    <citation type="submission" date="2024-01" db="EMBL/GenBank/DDBJ databases">
        <title>A draft genome for the cacao thread blight pathogen Marasmiellus scandens.</title>
        <authorList>
            <person name="Baruah I.K."/>
            <person name="Leung J."/>
            <person name="Bukari Y."/>
            <person name="Amoako-Attah I."/>
            <person name="Meinhardt L.W."/>
            <person name="Bailey B.A."/>
            <person name="Cohen S.P."/>
        </authorList>
    </citation>
    <scope>NUCLEOTIDE SEQUENCE [LARGE SCALE GENOMIC DNA]</scope>
    <source>
        <strain evidence="1 2">GH-19</strain>
    </source>
</reference>
<name>A0ABR1JA10_9AGAR</name>
<protein>
    <submittedName>
        <fullName evidence="1">Uncharacterized protein</fullName>
    </submittedName>
</protein>